<reference evidence="2 3" key="1">
    <citation type="journal article" date="2014" name="BMC Genomics">
        <title>Comparative genome sequencing reveals chemotype-specific gene clusters in the toxigenic black mold Stachybotrys.</title>
        <authorList>
            <person name="Semeiks J."/>
            <person name="Borek D."/>
            <person name="Otwinowski Z."/>
            <person name="Grishin N.V."/>
        </authorList>
    </citation>
    <scope>NUCLEOTIDE SEQUENCE [LARGE SCALE GENOMIC DNA]</scope>
    <source>
        <strain evidence="2 3">IBT 40285</strain>
    </source>
</reference>
<proteinExistence type="predicted"/>
<accession>A0A084QGI4</accession>
<dbReference type="InterPro" id="IPR022137">
    <property type="entry name" value="Znf_prot_DUF3669"/>
</dbReference>
<name>A0A084QGI4_STAC4</name>
<protein>
    <recommendedName>
        <fullName evidence="1">DUF3669 domain-containing protein</fullName>
    </recommendedName>
</protein>
<organism evidence="2 3">
    <name type="scientific">Stachybotrys chlorohalonatus (strain IBT 40285)</name>
    <dbReference type="NCBI Taxonomy" id="1283841"/>
    <lineage>
        <taxon>Eukaryota</taxon>
        <taxon>Fungi</taxon>
        <taxon>Dikarya</taxon>
        <taxon>Ascomycota</taxon>
        <taxon>Pezizomycotina</taxon>
        <taxon>Sordariomycetes</taxon>
        <taxon>Hypocreomycetidae</taxon>
        <taxon>Hypocreales</taxon>
        <taxon>Stachybotryaceae</taxon>
        <taxon>Stachybotrys</taxon>
    </lineage>
</organism>
<evidence type="ECO:0000313" key="3">
    <source>
        <dbReference type="Proteomes" id="UP000028524"/>
    </source>
</evidence>
<dbReference type="Pfam" id="PF12417">
    <property type="entry name" value="DUF3669"/>
    <property type="match status" value="1"/>
</dbReference>
<dbReference type="EMBL" id="KL660760">
    <property type="protein sequence ID" value="KFA63069.1"/>
    <property type="molecule type" value="Genomic_DNA"/>
</dbReference>
<sequence length="531" mass="60641">MFTRSSLSSLRRLSQHRQKAYRDRIALMSRRRDEARTDETTLSEGLRLNVALEGIAKSADAAGLTIDELILMAKHDNQRHPEDRLFTKSNLEGAATPLEVLRRTLSVRSVLSTTSSFAERMEDLRTADLRTLKLTEIGRGSFGMVYEIPGTEWCLKKTLTSPRTTWVEFTNGKLISERVNNRATKTIISSEKFPDALMARVPRYLCSYGMSNSENPEGWFKMNGHRFPVENGGQKPGPVICLERIMPLPKPFRENLIRHYFKPEKREAALVDKRNKACLCRAYLGCVSNDVAIDKLEKERATLQDFPLYLDMLRELDMKPFTIARDMALGLAAGHWSANVDMLDVEFVIGSRPFQREPEIAPVSRADKKAAAEKSGARVRNMCPYPGPGQNRPSFRNRAIQLWMIDFNKAEKFNASVDNDYNKTIRQLVFNTRSTDGPYYPRVLDKNEYEWNLWIEFANTYIAASKVILNELKEDAETVGLSPTAEQAGQVMKRPGRVINEWMRAEAMESNVTSLQFSKKIKNNGWRVPRE</sequence>
<feature type="domain" description="DUF3669" evidence="1">
    <location>
        <begin position="402"/>
        <end position="471"/>
    </location>
</feature>
<evidence type="ECO:0000313" key="2">
    <source>
        <dbReference type="EMBL" id="KFA63069.1"/>
    </source>
</evidence>
<dbReference type="OMA" id="NLTNIAC"/>
<dbReference type="HOGENOM" id="CLU_039531_1_0_1"/>
<dbReference type="STRING" id="1283841.A0A084QGI4"/>
<dbReference type="Proteomes" id="UP000028524">
    <property type="component" value="Unassembled WGS sequence"/>
</dbReference>
<dbReference type="AlphaFoldDB" id="A0A084QGI4"/>
<evidence type="ECO:0000259" key="1">
    <source>
        <dbReference type="Pfam" id="PF12417"/>
    </source>
</evidence>
<dbReference type="PANTHER" id="PTHR40780">
    <property type="entry name" value="DUF3669 DOMAIN-CONTAINING PROTEIN"/>
    <property type="match status" value="1"/>
</dbReference>
<keyword evidence="3" id="KW-1185">Reference proteome</keyword>
<dbReference type="PANTHER" id="PTHR40780:SF2">
    <property type="entry name" value="DUF3669 DOMAIN-CONTAINING PROTEIN"/>
    <property type="match status" value="1"/>
</dbReference>
<dbReference type="InParanoid" id="A0A084QGI4"/>
<dbReference type="OrthoDB" id="2993351at2759"/>
<gene>
    <name evidence="2" type="ORF">S40285_10509</name>
</gene>